<dbReference type="AlphaFoldDB" id="A0A9D3Y258"/>
<dbReference type="Proteomes" id="UP000828390">
    <property type="component" value="Unassembled WGS sequence"/>
</dbReference>
<feature type="domain" description="Lipoxygenase" evidence="4">
    <location>
        <begin position="1"/>
        <end position="83"/>
    </location>
</feature>
<dbReference type="EMBL" id="JAIWYP010000033">
    <property type="protein sequence ID" value="KAH3691609.1"/>
    <property type="molecule type" value="Genomic_DNA"/>
</dbReference>
<dbReference type="SUPFAM" id="SSF48484">
    <property type="entry name" value="Lipoxigenase"/>
    <property type="match status" value="1"/>
</dbReference>
<dbReference type="InterPro" id="IPR036226">
    <property type="entry name" value="LipOase_C_sf"/>
</dbReference>
<evidence type="ECO:0000256" key="1">
    <source>
        <dbReference type="ARBA" id="ARBA00022723"/>
    </source>
</evidence>
<dbReference type="InterPro" id="IPR020834">
    <property type="entry name" value="LipOase_CS"/>
</dbReference>
<evidence type="ECO:0000256" key="3">
    <source>
        <dbReference type="ARBA" id="ARBA00023002"/>
    </source>
</evidence>
<dbReference type="InterPro" id="IPR013819">
    <property type="entry name" value="LipOase_C"/>
</dbReference>
<name>A0A9D3Y258_DREPO</name>
<gene>
    <name evidence="5" type="ORF">DPMN_190963</name>
</gene>
<accession>A0A9D3Y258</accession>
<evidence type="ECO:0000259" key="4">
    <source>
        <dbReference type="PROSITE" id="PS51393"/>
    </source>
</evidence>
<sequence>MEGFEVSVHRHLSQSHPMFKLLLPHFVYLMTINELAVGTLLKKGGFIDTVMSIGTKGAFELIRRYRTKWRLNVEGTLPANLKE</sequence>
<dbReference type="GO" id="GO:0016702">
    <property type="term" value="F:oxidoreductase activity, acting on single donors with incorporation of molecular oxygen, incorporation of two atoms of oxygen"/>
    <property type="evidence" value="ECO:0007669"/>
    <property type="project" value="InterPro"/>
</dbReference>
<dbReference type="InterPro" id="IPR000907">
    <property type="entry name" value="LipOase"/>
</dbReference>
<keyword evidence="1" id="KW-0479">Metal-binding</keyword>
<keyword evidence="3" id="KW-0560">Oxidoreductase</keyword>
<dbReference type="GO" id="GO:0034440">
    <property type="term" value="P:lipid oxidation"/>
    <property type="evidence" value="ECO:0007669"/>
    <property type="project" value="InterPro"/>
</dbReference>
<comment type="caution">
    <text evidence="5">The sequence shown here is derived from an EMBL/GenBank/DDBJ whole genome shotgun (WGS) entry which is preliminary data.</text>
</comment>
<keyword evidence="2" id="KW-0223">Dioxygenase</keyword>
<dbReference type="PROSITE" id="PS00081">
    <property type="entry name" value="LIPOXYGENASE_2"/>
    <property type="match status" value="1"/>
</dbReference>
<dbReference type="Pfam" id="PF00305">
    <property type="entry name" value="Lipoxygenase"/>
    <property type="match status" value="1"/>
</dbReference>
<dbReference type="PANTHER" id="PTHR11771">
    <property type="entry name" value="LIPOXYGENASE"/>
    <property type="match status" value="1"/>
</dbReference>
<evidence type="ECO:0000256" key="2">
    <source>
        <dbReference type="ARBA" id="ARBA00022964"/>
    </source>
</evidence>
<dbReference type="PROSITE" id="PS51393">
    <property type="entry name" value="LIPOXYGENASE_3"/>
    <property type="match status" value="1"/>
</dbReference>
<protein>
    <recommendedName>
        <fullName evidence="4">Lipoxygenase domain-containing protein</fullName>
    </recommendedName>
</protein>
<keyword evidence="6" id="KW-1185">Reference proteome</keyword>
<organism evidence="5 6">
    <name type="scientific">Dreissena polymorpha</name>
    <name type="common">Zebra mussel</name>
    <name type="synonym">Mytilus polymorpha</name>
    <dbReference type="NCBI Taxonomy" id="45954"/>
    <lineage>
        <taxon>Eukaryota</taxon>
        <taxon>Metazoa</taxon>
        <taxon>Spiralia</taxon>
        <taxon>Lophotrochozoa</taxon>
        <taxon>Mollusca</taxon>
        <taxon>Bivalvia</taxon>
        <taxon>Autobranchia</taxon>
        <taxon>Heteroconchia</taxon>
        <taxon>Euheterodonta</taxon>
        <taxon>Imparidentia</taxon>
        <taxon>Neoheterodontei</taxon>
        <taxon>Myida</taxon>
        <taxon>Dreissenoidea</taxon>
        <taxon>Dreissenidae</taxon>
        <taxon>Dreissena</taxon>
    </lineage>
</organism>
<dbReference type="Gene3D" id="1.20.245.10">
    <property type="entry name" value="Lipoxygenase-1, Domain 5"/>
    <property type="match status" value="1"/>
</dbReference>
<evidence type="ECO:0000313" key="6">
    <source>
        <dbReference type="Proteomes" id="UP000828390"/>
    </source>
</evidence>
<dbReference type="GO" id="GO:0046872">
    <property type="term" value="F:metal ion binding"/>
    <property type="evidence" value="ECO:0007669"/>
    <property type="project" value="UniProtKB-KW"/>
</dbReference>
<proteinExistence type="predicted"/>
<reference evidence="5" key="1">
    <citation type="journal article" date="2019" name="bioRxiv">
        <title>The Genome of the Zebra Mussel, Dreissena polymorpha: A Resource for Invasive Species Research.</title>
        <authorList>
            <person name="McCartney M.A."/>
            <person name="Auch B."/>
            <person name="Kono T."/>
            <person name="Mallez S."/>
            <person name="Zhang Y."/>
            <person name="Obille A."/>
            <person name="Becker A."/>
            <person name="Abrahante J.E."/>
            <person name="Garbe J."/>
            <person name="Badalamenti J.P."/>
            <person name="Herman A."/>
            <person name="Mangelson H."/>
            <person name="Liachko I."/>
            <person name="Sullivan S."/>
            <person name="Sone E.D."/>
            <person name="Koren S."/>
            <person name="Silverstein K.A.T."/>
            <person name="Beckman K.B."/>
            <person name="Gohl D.M."/>
        </authorList>
    </citation>
    <scope>NUCLEOTIDE SEQUENCE</scope>
    <source>
        <strain evidence="5">Duluth1</strain>
        <tissue evidence="5">Whole animal</tissue>
    </source>
</reference>
<evidence type="ECO:0000313" key="5">
    <source>
        <dbReference type="EMBL" id="KAH3691609.1"/>
    </source>
</evidence>
<reference evidence="5" key="2">
    <citation type="submission" date="2020-11" db="EMBL/GenBank/DDBJ databases">
        <authorList>
            <person name="McCartney M.A."/>
            <person name="Auch B."/>
            <person name="Kono T."/>
            <person name="Mallez S."/>
            <person name="Becker A."/>
            <person name="Gohl D.M."/>
            <person name="Silverstein K.A.T."/>
            <person name="Koren S."/>
            <person name="Bechman K.B."/>
            <person name="Herman A."/>
            <person name="Abrahante J.E."/>
            <person name="Garbe J."/>
        </authorList>
    </citation>
    <scope>NUCLEOTIDE SEQUENCE</scope>
    <source>
        <strain evidence="5">Duluth1</strain>
        <tissue evidence="5">Whole animal</tissue>
    </source>
</reference>